<dbReference type="EMBL" id="NESQ01000249">
    <property type="protein sequence ID" value="PUU75133.1"/>
    <property type="molecule type" value="Genomic_DNA"/>
</dbReference>
<sequence>MYQLPYPTSTSTQVHEYPYSADLRVRLHIYPGDLAPSFPCSSIRWSGCTREKGKVLG</sequence>
<proteinExistence type="predicted"/>
<gene>
    <name evidence="1" type="ORF">B9Z19DRAFT_1091068</name>
</gene>
<comment type="caution">
    <text evidence="1">The sequence shown here is derived from an EMBL/GenBank/DDBJ whole genome shotgun (WGS) entry which is preliminary data.</text>
</comment>
<accession>A0A2T6ZI26</accession>
<evidence type="ECO:0000313" key="2">
    <source>
        <dbReference type="Proteomes" id="UP000244722"/>
    </source>
</evidence>
<dbReference type="AlphaFoldDB" id="A0A2T6ZI26"/>
<keyword evidence="2" id="KW-1185">Reference proteome</keyword>
<evidence type="ECO:0000313" key="1">
    <source>
        <dbReference type="EMBL" id="PUU75133.1"/>
    </source>
</evidence>
<reference evidence="1 2" key="1">
    <citation type="submission" date="2017-04" db="EMBL/GenBank/DDBJ databases">
        <title>Draft genome sequence of Tuber borchii Vittad., a whitish edible truffle.</title>
        <authorList>
            <consortium name="DOE Joint Genome Institute"/>
            <person name="Murat C."/>
            <person name="Kuo A."/>
            <person name="Barry K.W."/>
            <person name="Clum A."/>
            <person name="Dockter R.B."/>
            <person name="Fauchery L."/>
            <person name="Iotti M."/>
            <person name="Kohler A."/>
            <person name="Labutti K."/>
            <person name="Lindquist E.A."/>
            <person name="Lipzen A."/>
            <person name="Ohm R.A."/>
            <person name="Wang M."/>
            <person name="Grigoriev I.V."/>
            <person name="Zambonelli A."/>
            <person name="Martin F.M."/>
        </authorList>
    </citation>
    <scope>NUCLEOTIDE SEQUENCE [LARGE SCALE GENOMIC DNA]</scope>
    <source>
        <strain evidence="1 2">Tbo3840</strain>
    </source>
</reference>
<dbReference type="Proteomes" id="UP000244722">
    <property type="component" value="Unassembled WGS sequence"/>
</dbReference>
<organism evidence="1 2">
    <name type="scientific">Tuber borchii</name>
    <name type="common">White truffle</name>
    <dbReference type="NCBI Taxonomy" id="42251"/>
    <lineage>
        <taxon>Eukaryota</taxon>
        <taxon>Fungi</taxon>
        <taxon>Dikarya</taxon>
        <taxon>Ascomycota</taxon>
        <taxon>Pezizomycotina</taxon>
        <taxon>Pezizomycetes</taxon>
        <taxon>Pezizales</taxon>
        <taxon>Tuberaceae</taxon>
        <taxon>Tuber</taxon>
    </lineage>
</organism>
<name>A0A2T6ZI26_TUBBO</name>
<protein>
    <submittedName>
        <fullName evidence="1">Uncharacterized protein</fullName>
    </submittedName>
</protein>